<feature type="transmembrane region" description="Helical" evidence="6">
    <location>
        <begin position="278"/>
        <end position="294"/>
    </location>
</feature>
<keyword evidence="4 6" id="KW-1133">Transmembrane helix</keyword>
<dbReference type="AlphaFoldDB" id="A0A0B1THS1"/>
<reference evidence="7 8" key="1">
    <citation type="submission" date="2014-03" db="EMBL/GenBank/DDBJ databases">
        <title>Draft genome of the hookworm Oesophagostomum dentatum.</title>
        <authorList>
            <person name="Mitreva M."/>
        </authorList>
    </citation>
    <scope>NUCLEOTIDE SEQUENCE [LARGE SCALE GENOMIC DNA]</scope>
    <source>
        <strain evidence="7 8">OD-Hann</strain>
    </source>
</reference>
<keyword evidence="3 6" id="KW-0812">Transmembrane</keyword>
<dbReference type="InterPro" id="IPR006043">
    <property type="entry name" value="NCS2"/>
</dbReference>
<feature type="transmembrane region" description="Helical" evidence="6">
    <location>
        <begin position="52"/>
        <end position="73"/>
    </location>
</feature>
<dbReference type="Proteomes" id="UP000053660">
    <property type="component" value="Unassembled WGS sequence"/>
</dbReference>
<dbReference type="GO" id="GO:0016020">
    <property type="term" value="C:membrane"/>
    <property type="evidence" value="ECO:0007669"/>
    <property type="project" value="UniProtKB-SubCell"/>
</dbReference>
<dbReference type="PANTHER" id="PTHR11119">
    <property type="entry name" value="XANTHINE-URACIL / VITAMIN C PERMEASE FAMILY MEMBER"/>
    <property type="match status" value="1"/>
</dbReference>
<gene>
    <name evidence="7" type="ORF">OESDEN_05106</name>
</gene>
<accession>A0A0B1THS1</accession>
<organism evidence="7 8">
    <name type="scientific">Oesophagostomum dentatum</name>
    <name type="common">Nodular worm</name>
    <dbReference type="NCBI Taxonomy" id="61180"/>
    <lineage>
        <taxon>Eukaryota</taxon>
        <taxon>Metazoa</taxon>
        <taxon>Ecdysozoa</taxon>
        <taxon>Nematoda</taxon>
        <taxon>Chromadorea</taxon>
        <taxon>Rhabditida</taxon>
        <taxon>Rhabditina</taxon>
        <taxon>Rhabditomorpha</taxon>
        <taxon>Strongyloidea</taxon>
        <taxon>Strongylidae</taxon>
        <taxon>Oesophagostomum</taxon>
    </lineage>
</organism>
<evidence type="ECO:0000256" key="1">
    <source>
        <dbReference type="ARBA" id="ARBA00004141"/>
    </source>
</evidence>
<feature type="transmembrane region" description="Helical" evidence="6">
    <location>
        <begin position="246"/>
        <end position="266"/>
    </location>
</feature>
<name>A0A0B1THS1_OESDE</name>
<proteinExistence type="inferred from homology"/>
<evidence type="ECO:0000256" key="2">
    <source>
        <dbReference type="ARBA" id="ARBA00008821"/>
    </source>
</evidence>
<evidence type="ECO:0000313" key="8">
    <source>
        <dbReference type="Proteomes" id="UP000053660"/>
    </source>
</evidence>
<evidence type="ECO:0000256" key="5">
    <source>
        <dbReference type="ARBA" id="ARBA00023136"/>
    </source>
</evidence>
<evidence type="ECO:0000313" key="7">
    <source>
        <dbReference type="EMBL" id="KHJ94960.1"/>
    </source>
</evidence>
<feature type="transmembrane region" description="Helical" evidence="6">
    <location>
        <begin position="314"/>
        <end position="332"/>
    </location>
</feature>
<evidence type="ECO:0000256" key="4">
    <source>
        <dbReference type="ARBA" id="ARBA00022989"/>
    </source>
</evidence>
<evidence type="ECO:0000256" key="3">
    <source>
        <dbReference type="ARBA" id="ARBA00022692"/>
    </source>
</evidence>
<feature type="transmembrane region" description="Helical" evidence="6">
    <location>
        <begin position="23"/>
        <end position="46"/>
    </location>
</feature>
<comment type="subcellular location">
    <subcellularLocation>
        <location evidence="1">Membrane</location>
        <topology evidence="1">Multi-pass membrane protein</topology>
    </subcellularLocation>
</comment>
<dbReference type="OrthoDB" id="1641903at2759"/>
<comment type="similarity">
    <text evidence="2">Belongs to the nucleobase:cation symporter-2 (NCS2) (TC 2.A.40) family.</text>
</comment>
<sequence>MPENECSADMFTFVPEAEWGSRLLTIQGSLAIAVLTLIIMGVTGLAGNFAKLVGPVTVTPLLFWLTLGVIPTLHEKMSLHWISIVLNLLPSNYYDELPRERQLTNTLLLFGEEKMASNKTAYLWAVSRQFGLPQVSFGLMLGFLASCVASTMESVGDYHACARVSHQRSPPSSSVNRAIIFEGIGSLSAAVVGLGAGVTTYAENIGLMQFTKVVSRSTMQVAGILLIFAGLFTKCAAVLASIPDAVIGGVLCMGLAMITGVAFSNLQKVDLSLTRNTTIMGTALLLGALVPFHFERNRVNFGIKSIDDCLNMLLRIRMLIAGLTAFVLDNTVSGATREQRGFVCKDADVEVCGEEDGYAFPLIIRRFLLRYPILCKLPFLPSEKSLLFPHEGSDSKNYSSRF</sequence>
<dbReference type="GO" id="GO:0022857">
    <property type="term" value="F:transmembrane transporter activity"/>
    <property type="evidence" value="ECO:0007669"/>
    <property type="project" value="InterPro"/>
</dbReference>
<keyword evidence="8" id="KW-1185">Reference proteome</keyword>
<dbReference type="Pfam" id="PF00860">
    <property type="entry name" value="Xan_ur_permease"/>
    <property type="match status" value="2"/>
</dbReference>
<dbReference type="EMBL" id="KN550132">
    <property type="protein sequence ID" value="KHJ94960.1"/>
    <property type="molecule type" value="Genomic_DNA"/>
</dbReference>
<protein>
    <submittedName>
        <fullName evidence="7">Putative permease</fullName>
    </submittedName>
</protein>
<feature type="transmembrane region" description="Helical" evidence="6">
    <location>
        <begin position="221"/>
        <end position="240"/>
    </location>
</feature>
<evidence type="ECO:0000256" key="6">
    <source>
        <dbReference type="SAM" id="Phobius"/>
    </source>
</evidence>
<keyword evidence="5 6" id="KW-0472">Membrane</keyword>